<dbReference type="RefSeq" id="YP_010112729.1">
    <property type="nucleotide sequence ID" value="NC_055895.1"/>
</dbReference>
<keyword evidence="2" id="KW-1185">Reference proteome</keyword>
<protein>
    <submittedName>
        <fullName evidence="1">Uncharacterized protein</fullName>
    </submittedName>
</protein>
<dbReference type="KEGG" id="vg:65131214"/>
<accession>A0A7M1RS57</accession>
<dbReference type="GeneID" id="65131214"/>
<name>A0A7M1RS57_9CAUD</name>
<evidence type="ECO:0000313" key="1">
    <source>
        <dbReference type="EMBL" id="QOR57277.1"/>
    </source>
</evidence>
<proteinExistence type="predicted"/>
<evidence type="ECO:0000313" key="2">
    <source>
        <dbReference type="Proteomes" id="UP000593599"/>
    </source>
</evidence>
<sequence length="705" mass="77688">MILEKDFLYRVPIKNVLVTAPGKLIRNPKILVDLEGGEFMHGDILDANSTNKLIDQSVKDAIDNSIENGNYVTKDLLEAETSARTKSDEDLSAKIKAEQTRAEGKEKEISDKLAIVDGDSNTEGSFRKAISTKADATALSNYVLTTALNLLIDTLNAAISDKLDAGNYVPYTLLSGDGYEMEIGFVYNYTTPGNAHITTLIGGDISMSENNGPHTYISAGLVSVMYPMKGYIDITPESITGGNRSDLFHFKLNENGVLLRGGDNNHVLTSNGSTIDITQYALKTELPDVSIDMLSYGVEWDITVADPTCTRIGNPLFHKSLPILSEYKGCVVKNGKLLYYLNPNDWSKKSNGEPSHLDGTDGDVMIRTPRFYGKSGSNGNKRWVRISTVQIDASWTEIPEMFISAYRNTIYTDSDTTKVASVVSTDAKYRGGGRRSAYDEYLATDLFKTDLGKPVSNISRETMRTYAAATGQELLCYEFYKWIFYWNYVIEYANFNSLKEFNSELTSDGYHLGGLGPGLTTFDWNIWNTYNKNYAITPCGYTNEFGNFSGVKAILLQSPEKTLYANRWRGFENPFGDIWTNLEGIVIKRDAVKANSNVYTTTDVLKYGDDYSLFDIAGVEIAQDGYIGTFDLGSKAEIIPSSITGSESTYKCDYHSCNADSIVNRTLLVGGHAYFGGAAGLGSFYSADGVSHAHATVGFRSLVRV</sequence>
<dbReference type="EMBL" id="MT774402">
    <property type="protein sequence ID" value="QOR57277.1"/>
    <property type="molecule type" value="Genomic_DNA"/>
</dbReference>
<dbReference type="Proteomes" id="UP000593599">
    <property type="component" value="Segment"/>
</dbReference>
<organism evidence="1 2">
    <name type="scientific">uncultured phage cr7_1</name>
    <dbReference type="NCBI Taxonomy" id="2772086"/>
    <lineage>
        <taxon>Viruses</taxon>
        <taxon>Duplodnaviria</taxon>
        <taxon>Heunggongvirae</taxon>
        <taxon>Uroviricota</taxon>
        <taxon>Caudoviricetes</taxon>
        <taxon>Crassvirales</taxon>
        <taxon>Suoliviridae</taxon>
        <taxon>Oafivirinae</taxon>
        <taxon>Burzaovirus</taxon>
        <taxon>Burzaovirus coli</taxon>
    </lineage>
</organism>
<reference evidence="1 2" key="1">
    <citation type="submission" date="2020-07" db="EMBL/GenBank/DDBJ databases">
        <title>Taxonomic proposal: Crassvirales, a new order of highly abundant and diverse bacterial viruses.</title>
        <authorList>
            <person name="Shkoporov A.N."/>
            <person name="Stockdale S.R."/>
            <person name="Guerin E."/>
            <person name="Ross R.P."/>
            <person name="Hill C."/>
        </authorList>
    </citation>
    <scope>NUCLEOTIDE SEQUENCE [LARGE SCALE GENOMIC DNA]</scope>
</reference>